<reference evidence="12 13" key="1">
    <citation type="submission" date="2023-08" db="EMBL/GenBank/DDBJ databases">
        <title>Annotated Genome Sequence of Vanrija albida AlHP1.</title>
        <authorList>
            <person name="Herzog R."/>
        </authorList>
    </citation>
    <scope>NUCLEOTIDE SEQUENCE [LARGE SCALE GENOMIC DNA]</scope>
    <source>
        <strain evidence="12 13">AlHP1</strain>
    </source>
</reference>
<evidence type="ECO:0000256" key="9">
    <source>
        <dbReference type="ARBA" id="ARBA00023239"/>
    </source>
</evidence>
<keyword evidence="5 10" id="KW-0999">Mitochondrion inner membrane</keyword>
<comment type="similarity">
    <text evidence="2 10">Belongs to the cytochrome c-type heme lyase family.</text>
</comment>
<evidence type="ECO:0000256" key="1">
    <source>
        <dbReference type="ARBA" id="ARBA00004273"/>
    </source>
</evidence>
<dbReference type="GO" id="GO:0004408">
    <property type="term" value="F:holocytochrome-c synthase activity"/>
    <property type="evidence" value="ECO:0007669"/>
    <property type="project" value="UniProtKB-EC"/>
</dbReference>
<name>A0ABR3PYX9_9TREE</name>
<comment type="subcellular location">
    <subcellularLocation>
        <location evidence="1 10">Mitochondrion inner membrane</location>
    </subcellularLocation>
</comment>
<dbReference type="EC" id="4.4.1.17" evidence="10"/>
<feature type="region of interest" description="Disordered" evidence="11">
    <location>
        <begin position="1"/>
        <end position="30"/>
    </location>
</feature>
<dbReference type="PANTHER" id="PTHR12743">
    <property type="entry name" value="CYTOCHROME C1 HEME LYASE"/>
    <property type="match status" value="1"/>
</dbReference>
<evidence type="ECO:0000256" key="3">
    <source>
        <dbReference type="ARBA" id="ARBA00022617"/>
    </source>
</evidence>
<dbReference type="EMBL" id="JBBXJM010000005">
    <property type="protein sequence ID" value="KAL1407562.1"/>
    <property type="molecule type" value="Genomic_DNA"/>
</dbReference>
<dbReference type="PROSITE" id="PS00822">
    <property type="entry name" value="CYTO_HEME_LYASE_2"/>
    <property type="match status" value="1"/>
</dbReference>
<keyword evidence="6 10" id="KW-0408">Iron</keyword>
<accession>A0ABR3PYX9</accession>
<dbReference type="Pfam" id="PF01265">
    <property type="entry name" value="Cyto_heme_lyase"/>
    <property type="match status" value="1"/>
</dbReference>
<keyword evidence="4 10" id="KW-0479">Metal-binding</keyword>
<sequence>MKWFIGGSEPAESSSLPADHPPVPSGGAAQCPVDHKALAAERAAKAAAAAAAADAPAKCPVDHKALAAEKEKAKGGAACPVDHTGAALSPYNHMPVSLSATERAPGQVLDLDTSKTLSSIPRPKTDDSDSAVWEYPSPQQFYNALVRKGQGAPEESIDMVVDIHNWINEGAWAEVMKWEKRLPGGDKAMLAKFQGKPGTLSPKARLNLFLGRIFPSKFNTEVPFDRHDWIVTRPVLDADGKPTAQEAEQRYVIDYYSAGQDEEGFPQFSLDVRPAVDSFGAVSERVRVAVEEWMAGDAAPAPASEPRD</sequence>
<keyword evidence="8 10" id="KW-0472">Membrane</keyword>
<dbReference type="Proteomes" id="UP001565368">
    <property type="component" value="Unassembled WGS sequence"/>
</dbReference>
<protein>
    <recommendedName>
        <fullName evidence="10">Holocytochrome c-type synthase</fullName>
        <ecNumber evidence="10">4.4.1.17</ecNumber>
    </recommendedName>
</protein>
<gene>
    <name evidence="12" type="primary">CYC3</name>
    <name evidence="12" type="ORF">Q8F55_006995</name>
</gene>
<evidence type="ECO:0000256" key="5">
    <source>
        <dbReference type="ARBA" id="ARBA00022792"/>
    </source>
</evidence>
<dbReference type="RefSeq" id="XP_069207506.1">
    <property type="nucleotide sequence ID" value="XM_069355435.1"/>
</dbReference>
<keyword evidence="3 10" id="KW-0349">Heme</keyword>
<keyword evidence="13" id="KW-1185">Reference proteome</keyword>
<evidence type="ECO:0000313" key="12">
    <source>
        <dbReference type="EMBL" id="KAL1407562.1"/>
    </source>
</evidence>
<evidence type="ECO:0000313" key="13">
    <source>
        <dbReference type="Proteomes" id="UP001565368"/>
    </source>
</evidence>
<evidence type="ECO:0000256" key="2">
    <source>
        <dbReference type="ARBA" id="ARBA00007255"/>
    </source>
</evidence>
<evidence type="ECO:0000256" key="11">
    <source>
        <dbReference type="SAM" id="MobiDB-lite"/>
    </source>
</evidence>
<evidence type="ECO:0000256" key="4">
    <source>
        <dbReference type="ARBA" id="ARBA00022723"/>
    </source>
</evidence>
<dbReference type="InterPro" id="IPR000511">
    <property type="entry name" value="Holocyt_c/c1_synthase"/>
</dbReference>
<proteinExistence type="inferred from homology"/>
<evidence type="ECO:0000256" key="8">
    <source>
        <dbReference type="ARBA" id="ARBA00023136"/>
    </source>
</evidence>
<comment type="catalytic activity">
    <reaction evidence="10">
        <text>holo-[cytochrome c] = apo-[cytochrome c] + heme b</text>
        <dbReference type="Rhea" id="RHEA:22648"/>
        <dbReference type="Rhea" id="RHEA-COMP:10725"/>
        <dbReference type="Rhea" id="RHEA-COMP:10726"/>
        <dbReference type="ChEBI" id="CHEBI:29950"/>
        <dbReference type="ChEBI" id="CHEBI:60344"/>
        <dbReference type="ChEBI" id="CHEBI:83739"/>
        <dbReference type="EC" id="4.4.1.17"/>
    </reaction>
</comment>
<evidence type="ECO:0000256" key="7">
    <source>
        <dbReference type="ARBA" id="ARBA00023128"/>
    </source>
</evidence>
<keyword evidence="9 10" id="KW-0456">Lyase</keyword>
<organism evidence="12 13">
    <name type="scientific">Vanrija albida</name>
    <dbReference type="NCBI Taxonomy" id="181172"/>
    <lineage>
        <taxon>Eukaryota</taxon>
        <taxon>Fungi</taxon>
        <taxon>Dikarya</taxon>
        <taxon>Basidiomycota</taxon>
        <taxon>Agaricomycotina</taxon>
        <taxon>Tremellomycetes</taxon>
        <taxon>Trichosporonales</taxon>
        <taxon>Trichosporonaceae</taxon>
        <taxon>Vanrija</taxon>
    </lineage>
</organism>
<evidence type="ECO:0000256" key="10">
    <source>
        <dbReference type="RuleBase" id="RU363130"/>
    </source>
</evidence>
<comment type="function">
    <text evidence="10">Lyase that catalyzes the covalent linking of the heme group to the cytochrome C apoprotein to produce the mature functional cytochrome.</text>
</comment>
<dbReference type="GeneID" id="95988038"/>
<evidence type="ECO:0000256" key="6">
    <source>
        <dbReference type="ARBA" id="ARBA00023004"/>
    </source>
</evidence>
<comment type="caution">
    <text evidence="12">The sequence shown here is derived from an EMBL/GenBank/DDBJ whole genome shotgun (WGS) entry which is preliminary data.</text>
</comment>
<dbReference type="PANTHER" id="PTHR12743:SF3">
    <property type="entry name" value="HOLOCYTOCHROME-C SYNTHASE"/>
    <property type="match status" value="1"/>
</dbReference>
<keyword evidence="7 10" id="KW-0496">Mitochondrion</keyword>